<name>A0AAD6TJC3_9AGAR</name>
<gene>
    <name evidence="1" type="ORF">C8F04DRAFT_1387905</name>
</gene>
<reference evidence="1" key="1">
    <citation type="submission" date="2023-03" db="EMBL/GenBank/DDBJ databases">
        <title>Massive genome expansion in bonnet fungi (Mycena s.s.) driven by repeated elements and novel gene families across ecological guilds.</title>
        <authorList>
            <consortium name="Lawrence Berkeley National Laboratory"/>
            <person name="Harder C.B."/>
            <person name="Miyauchi S."/>
            <person name="Viragh M."/>
            <person name="Kuo A."/>
            <person name="Thoen E."/>
            <person name="Andreopoulos B."/>
            <person name="Lu D."/>
            <person name="Skrede I."/>
            <person name="Drula E."/>
            <person name="Henrissat B."/>
            <person name="Morin E."/>
            <person name="Kohler A."/>
            <person name="Barry K."/>
            <person name="LaButti K."/>
            <person name="Morin E."/>
            <person name="Salamov A."/>
            <person name="Lipzen A."/>
            <person name="Mereny Z."/>
            <person name="Hegedus B."/>
            <person name="Baldrian P."/>
            <person name="Stursova M."/>
            <person name="Weitz H."/>
            <person name="Taylor A."/>
            <person name="Grigoriev I.V."/>
            <person name="Nagy L.G."/>
            <person name="Martin F."/>
            <person name="Kauserud H."/>
        </authorList>
    </citation>
    <scope>NUCLEOTIDE SEQUENCE</scope>
    <source>
        <strain evidence="1">CBHHK200</strain>
    </source>
</reference>
<evidence type="ECO:0000313" key="2">
    <source>
        <dbReference type="Proteomes" id="UP001218188"/>
    </source>
</evidence>
<evidence type="ECO:0000313" key="1">
    <source>
        <dbReference type="EMBL" id="KAJ7046365.1"/>
    </source>
</evidence>
<comment type="caution">
    <text evidence="1">The sequence shown here is derived from an EMBL/GenBank/DDBJ whole genome shotgun (WGS) entry which is preliminary data.</text>
</comment>
<accession>A0AAD6TJC3</accession>
<sequence>MTETVGTIVDFLQLIDKRRKTREFVDELNGASKEQEQLLSEMDELDLLLRELRTCLSADQSTDIHQQINVPFAIFKTTMEQGTAKVLPWNRPSSTFSKDALTKERQRQAEECLQKFEQFESLLNTWLLLHIQSEPGLLAVCSNCNENSGADIVRERMLCTIASIIKLVDTAGKSY</sequence>
<dbReference type="Proteomes" id="UP001218188">
    <property type="component" value="Unassembled WGS sequence"/>
</dbReference>
<dbReference type="EMBL" id="JARJCM010000003">
    <property type="protein sequence ID" value="KAJ7046365.1"/>
    <property type="molecule type" value="Genomic_DNA"/>
</dbReference>
<proteinExistence type="predicted"/>
<keyword evidence="2" id="KW-1185">Reference proteome</keyword>
<dbReference type="AlphaFoldDB" id="A0AAD6TJC3"/>
<protein>
    <submittedName>
        <fullName evidence="1">Uncharacterized protein</fullName>
    </submittedName>
</protein>
<organism evidence="1 2">
    <name type="scientific">Mycena alexandri</name>
    <dbReference type="NCBI Taxonomy" id="1745969"/>
    <lineage>
        <taxon>Eukaryota</taxon>
        <taxon>Fungi</taxon>
        <taxon>Dikarya</taxon>
        <taxon>Basidiomycota</taxon>
        <taxon>Agaricomycotina</taxon>
        <taxon>Agaricomycetes</taxon>
        <taxon>Agaricomycetidae</taxon>
        <taxon>Agaricales</taxon>
        <taxon>Marasmiineae</taxon>
        <taxon>Mycenaceae</taxon>
        <taxon>Mycena</taxon>
    </lineage>
</organism>